<accession>A0A6B2NS44</accession>
<protein>
    <submittedName>
        <fullName evidence="1">Uncharacterized protein</fullName>
    </submittedName>
</protein>
<comment type="caution">
    <text evidence="1">The sequence shown here is derived from an EMBL/GenBank/DDBJ whole genome shotgun (WGS) entry which is preliminary data.</text>
</comment>
<dbReference type="AlphaFoldDB" id="A0A6B2NS44"/>
<dbReference type="EMBL" id="JAAGOX010000017">
    <property type="protein sequence ID" value="NDW45633.1"/>
    <property type="molecule type" value="Genomic_DNA"/>
</dbReference>
<reference evidence="1" key="1">
    <citation type="submission" date="2020-02" db="EMBL/GenBank/DDBJ databases">
        <title>Delineation of the pyrene-degrading pathway in Roseobacter clade bacteria by genomic analysis.</title>
        <authorList>
            <person name="Zhou H."/>
            <person name="Wang H."/>
        </authorList>
    </citation>
    <scope>NUCLEOTIDE SEQUENCE</scope>
    <source>
        <strain evidence="1">PrR005</strain>
    </source>
</reference>
<evidence type="ECO:0000313" key="1">
    <source>
        <dbReference type="EMBL" id="NDW45633.1"/>
    </source>
</evidence>
<organism evidence="1">
    <name type="scientific">Ruegeria sp. PrR005</name>
    <dbReference type="NCBI Taxonomy" id="2706882"/>
    <lineage>
        <taxon>Bacteria</taxon>
        <taxon>Pseudomonadati</taxon>
        <taxon>Pseudomonadota</taxon>
        <taxon>Alphaproteobacteria</taxon>
        <taxon>Rhodobacterales</taxon>
        <taxon>Roseobacteraceae</taxon>
        <taxon>Ruegeria</taxon>
    </lineage>
</organism>
<name>A0A6B2NS44_9RHOB</name>
<proteinExistence type="predicted"/>
<sequence>MAQTARHITDYATGLRAMFEEEYMGEGLFEALAGYHDGVARQAFLLMAKIERAMIAATESAIRRNGLQIRDPESLRAEGRAEAETMRIMSWPDFLDLIVTDYPAFLDEFEQVAQLAPPCDAVEAQLLIDHEVAFIDFAVACRRGDPDSLGVLESFLARIT</sequence>
<dbReference type="RefSeq" id="WP_164129977.1">
    <property type="nucleotide sequence ID" value="NZ_JAAGOX010000017.1"/>
</dbReference>
<gene>
    <name evidence="1" type="ORF">G0P99_11745</name>
</gene>